<dbReference type="PANTHER" id="PTHR31313">
    <property type="entry name" value="TY1 ENHANCER ACTIVATOR"/>
    <property type="match status" value="1"/>
</dbReference>
<dbReference type="PANTHER" id="PTHR31313:SF85">
    <property type="entry name" value="ZN(II)2CYS6 TRANSCRIPTION FACTOR (EUROFUNG)"/>
    <property type="match status" value="1"/>
</dbReference>
<keyword evidence="6" id="KW-0804">Transcription</keyword>
<feature type="region of interest" description="Disordered" evidence="8">
    <location>
        <begin position="183"/>
        <end position="202"/>
    </location>
</feature>
<name>A0ABR4JJ00_9EURO</name>
<dbReference type="SUPFAM" id="SSF57701">
    <property type="entry name" value="Zn2/Cys6 DNA-binding domain"/>
    <property type="match status" value="1"/>
</dbReference>
<keyword evidence="5" id="KW-0238">DNA-binding</keyword>
<evidence type="ECO:0000256" key="2">
    <source>
        <dbReference type="ARBA" id="ARBA00022723"/>
    </source>
</evidence>
<organism evidence="10 11">
    <name type="scientific">Aspergillus pseudodeflectus</name>
    <dbReference type="NCBI Taxonomy" id="176178"/>
    <lineage>
        <taxon>Eukaryota</taxon>
        <taxon>Fungi</taxon>
        <taxon>Dikarya</taxon>
        <taxon>Ascomycota</taxon>
        <taxon>Pezizomycotina</taxon>
        <taxon>Eurotiomycetes</taxon>
        <taxon>Eurotiomycetidae</taxon>
        <taxon>Eurotiales</taxon>
        <taxon>Aspergillaceae</taxon>
        <taxon>Aspergillus</taxon>
        <taxon>Aspergillus subgen. Nidulantes</taxon>
    </lineage>
</organism>
<dbReference type="CDD" id="cd00067">
    <property type="entry name" value="GAL4"/>
    <property type="match status" value="1"/>
</dbReference>
<dbReference type="InterPro" id="IPR001138">
    <property type="entry name" value="Zn2Cys6_DnaBD"/>
</dbReference>
<evidence type="ECO:0000256" key="1">
    <source>
        <dbReference type="ARBA" id="ARBA00004123"/>
    </source>
</evidence>
<comment type="subcellular location">
    <subcellularLocation>
        <location evidence="1">Nucleus</location>
    </subcellularLocation>
</comment>
<dbReference type="Proteomes" id="UP001610444">
    <property type="component" value="Unassembled WGS sequence"/>
</dbReference>
<evidence type="ECO:0000313" key="10">
    <source>
        <dbReference type="EMBL" id="KAL2838933.1"/>
    </source>
</evidence>
<accession>A0ABR4JJ00</accession>
<dbReference type="Gene3D" id="4.10.240.10">
    <property type="entry name" value="Zn(2)-C6 fungal-type DNA-binding domain"/>
    <property type="match status" value="1"/>
</dbReference>
<evidence type="ECO:0000256" key="7">
    <source>
        <dbReference type="ARBA" id="ARBA00023242"/>
    </source>
</evidence>
<evidence type="ECO:0000256" key="3">
    <source>
        <dbReference type="ARBA" id="ARBA00022833"/>
    </source>
</evidence>
<reference evidence="10 11" key="1">
    <citation type="submission" date="2024-07" db="EMBL/GenBank/DDBJ databases">
        <title>Section-level genome sequencing and comparative genomics of Aspergillus sections Usti and Cavernicolus.</title>
        <authorList>
            <consortium name="Lawrence Berkeley National Laboratory"/>
            <person name="Nybo J.L."/>
            <person name="Vesth T.C."/>
            <person name="Theobald S."/>
            <person name="Frisvad J.C."/>
            <person name="Larsen T.O."/>
            <person name="Kjaerboelling I."/>
            <person name="Rothschild-Mancinelli K."/>
            <person name="Lyhne E.K."/>
            <person name="Kogle M.E."/>
            <person name="Barry K."/>
            <person name="Clum A."/>
            <person name="Na H."/>
            <person name="Ledsgaard L."/>
            <person name="Lin J."/>
            <person name="Lipzen A."/>
            <person name="Kuo A."/>
            <person name="Riley R."/>
            <person name="Mondo S."/>
            <person name="LaButti K."/>
            <person name="Haridas S."/>
            <person name="Pangalinan J."/>
            <person name="Salamov A.A."/>
            <person name="Simmons B.A."/>
            <person name="Magnuson J.K."/>
            <person name="Chen J."/>
            <person name="Drula E."/>
            <person name="Henrissat B."/>
            <person name="Wiebenga A."/>
            <person name="Lubbers R.J."/>
            <person name="Gomes A.C."/>
            <person name="Macurrencykelacurrency M.R."/>
            <person name="Stajich J."/>
            <person name="Grigoriev I.V."/>
            <person name="Mortensen U.H."/>
            <person name="De vries R.P."/>
            <person name="Baker S.E."/>
            <person name="Andersen M.R."/>
        </authorList>
    </citation>
    <scope>NUCLEOTIDE SEQUENCE [LARGE SCALE GENOMIC DNA]</scope>
    <source>
        <strain evidence="10 11">CBS 756.74</strain>
    </source>
</reference>
<evidence type="ECO:0000256" key="5">
    <source>
        <dbReference type="ARBA" id="ARBA00023125"/>
    </source>
</evidence>
<protein>
    <submittedName>
        <fullName evidence="10">Fungal-specific transcription factor domain-containing protein</fullName>
    </submittedName>
</protein>
<keyword evidence="2" id="KW-0479">Metal-binding</keyword>
<evidence type="ECO:0000256" key="8">
    <source>
        <dbReference type="SAM" id="MobiDB-lite"/>
    </source>
</evidence>
<dbReference type="GeneID" id="98163917"/>
<dbReference type="CDD" id="cd12148">
    <property type="entry name" value="fungal_TF_MHR"/>
    <property type="match status" value="1"/>
</dbReference>
<comment type="caution">
    <text evidence="10">The sequence shown here is derived from an EMBL/GenBank/DDBJ whole genome shotgun (WGS) entry which is preliminary data.</text>
</comment>
<feature type="domain" description="Zn(2)-C6 fungal-type" evidence="9">
    <location>
        <begin position="23"/>
        <end position="53"/>
    </location>
</feature>
<keyword evidence="7" id="KW-0539">Nucleus</keyword>
<gene>
    <name evidence="10" type="ORF">BJX68DRAFT_279536</name>
</gene>
<keyword evidence="11" id="KW-1185">Reference proteome</keyword>
<dbReference type="InterPro" id="IPR051615">
    <property type="entry name" value="Transcr_Regulatory_Elem"/>
</dbReference>
<feature type="compositionally biased region" description="Polar residues" evidence="8">
    <location>
        <begin position="128"/>
        <end position="138"/>
    </location>
</feature>
<evidence type="ECO:0000256" key="4">
    <source>
        <dbReference type="ARBA" id="ARBA00023015"/>
    </source>
</evidence>
<dbReference type="InterPro" id="IPR036864">
    <property type="entry name" value="Zn2-C6_fun-type_DNA-bd_sf"/>
</dbReference>
<dbReference type="InterPro" id="IPR007219">
    <property type="entry name" value="XnlR_reg_dom"/>
</dbReference>
<dbReference type="SMART" id="SM00066">
    <property type="entry name" value="GAL4"/>
    <property type="match status" value="1"/>
</dbReference>
<feature type="region of interest" description="Disordered" evidence="8">
    <location>
        <begin position="1"/>
        <end position="20"/>
    </location>
</feature>
<evidence type="ECO:0000256" key="6">
    <source>
        <dbReference type="ARBA" id="ARBA00023163"/>
    </source>
</evidence>
<keyword evidence="4" id="KW-0805">Transcription regulation</keyword>
<keyword evidence="3" id="KW-0862">Zinc</keyword>
<evidence type="ECO:0000313" key="11">
    <source>
        <dbReference type="Proteomes" id="UP001610444"/>
    </source>
</evidence>
<dbReference type="SMART" id="SM00906">
    <property type="entry name" value="Fungal_trans"/>
    <property type="match status" value="1"/>
</dbReference>
<dbReference type="PROSITE" id="PS00463">
    <property type="entry name" value="ZN2_CY6_FUNGAL_1"/>
    <property type="match status" value="1"/>
</dbReference>
<proteinExistence type="predicted"/>
<feature type="compositionally biased region" description="Low complexity" evidence="8">
    <location>
        <begin position="1"/>
        <end position="13"/>
    </location>
</feature>
<dbReference type="PROSITE" id="PS50048">
    <property type="entry name" value="ZN2_CY6_FUNGAL_2"/>
    <property type="match status" value="1"/>
</dbReference>
<dbReference type="RefSeq" id="XP_070893290.1">
    <property type="nucleotide sequence ID" value="XM_071048753.1"/>
</dbReference>
<dbReference type="EMBL" id="JBFXLR010000079">
    <property type="protein sequence ID" value="KAL2838933.1"/>
    <property type="molecule type" value="Genomic_DNA"/>
</dbReference>
<feature type="region of interest" description="Disordered" evidence="8">
    <location>
        <begin position="85"/>
        <end position="158"/>
    </location>
</feature>
<evidence type="ECO:0000259" key="9">
    <source>
        <dbReference type="PROSITE" id="PS50048"/>
    </source>
</evidence>
<dbReference type="Pfam" id="PF00172">
    <property type="entry name" value="Zn_clus"/>
    <property type="match status" value="1"/>
</dbReference>
<dbReference type="Pfam" id="PF04082">
    <property type="entry name" value="Fungal_trans"/>
    <property type="match status" value="1"/>
</dbReference>
<sequence>MEQQRSTRGAQRAQRSRRARGLTCANCRARKVRCEGGQPSCKTCEIYNEECRYDKPPPISEFIAMAKRLEKAEKALAEMRAAVGSPGFPGGDIAGLNVPSPSSDSPVPPQQDYYQPRTSESDPLGTSHGPSDTTTTGPPAQAYQANHEAPETRLRSNDPIATELSVDEHGKICYYGPTSAVHDPQVDTRGSQTPTACGPPPTRATARNFLTAYGKESATWEEFALGNASLETGIPRHIMAKLLHLYWTWVSPMFMWVYRPAFVRDMATGGRYYSDFLLTVICAHAAKYQDGNCAELLLTRARRLLGTAIQQPSSIPTIQALLQLSARDLAHGSISQAWVYSGIAFRMASDLGLQHTGPGIKGMNPVDLEVRWRLFWSCYFWDKATSLYAGRLPAVTEALNHDTLDMLDDSTELETWCPYYKDSLNLTKLTHNQYPPMKSRSVACFVNSCRLSIIINDIIIQLYSRRSRSITEGALKDIKLRLESWRANSPSHLRYDPDSLPEICPPPHIIAQNLLYYTSVILAHRPFWSAVPAYYQICIDAAQSIEKLILLLESTFGLENITYLMGYCIYTGASAILDDARNGRGTGSAVLRTFLRALNTGMRRCPLLERSLNIIVKELNRPPASPTTNITAADHVNTATVAVALQQPLEHQPILNLNPSINLTTANSGYIPAFPYLGSSPLPSEFNMETSLNAATMDSMGRLDCFPEMQMNVGELLWLN</sequence>